<dbReference type="AlphaFoldDB" id="A0A0C3AAH3"/>
<dbReference type="EMBL" id="KN824377">
    <property type="protein sequence ID" value="KIM21595.1"/>
    <property type="molecule type" value="Genomic_DNA"/>
</dbReference>
<protein>
    <submittedName>
        <fullName evidence="1">Uncharacterized protein</fullName>
    </submittedName>
</protein>
<proteinExistence type="predicted"/>
<keyword evidence="2" id="KW-1185">Reference proteome</keyword>
<accession>A0A0C3AAH3</accession>
<dbReference type="Proteomes" id="UP000054097">
    <property type="component" value="Unassembled WGS sequence"/>
</dbReference>
<gene>
    <name evidence="1" type="ORF">M408DRAFT_29411</name>
</gene>
<evidence type="ECO:0000313" key="1">
    <source>
        <dbReference type="EMBL" id="KIM21595.1"/>
    </source>
</evidence>
<reference evidence="2" key="2">
    <citation type="submission" date="2015-01" db="EMBL/GenBank/DDBJ databases">
        <title>Evolutionary Origins and Diversification of the Mycorrhizal Mutualists.</title>
        <authorList>
            <consortium name="DOE Joint Genome Institute"/>
            <consortium name="Mycorrhizal Genomics Consortium"/>
            <person name="Kohler A."/>
            <person name="Kuo A."/>
            <person name="Nagy L.G."/>
            <person name="Floudas D."/>
            <person name="Copeland A."/>
            <person name="Barry K.W."/>
            <person name="Cichocki N."/>
            <person name="Veneault-Fourrey C."/>
            <person name="LaButti K."/>
            <person name="Lindquist E.A."/>
            <person name="Lipzen A."/>
            <person name="Lundell T."/>
            <person name="Morin E."/>
            <person name="Murat C."/>
            <person name="Riley R."/>
            <person name="Ohm R."/>
            <person name="Sun H."/>
            <person name="Tunlid A."/>
            <person name="Henrissat B."/>
            <person name="Grigoriev I.V."/>
            <person name="Hibbett D.S."/>
            <person name="Martin F."/>
        </authorList>
    </citation>
    <scope>NUCLEOTIDE SEQUENCE [LARGE SCALE GENOMIC DNA]</scope>
    <source>
        <strain evidence="2">MAFF 305830</strain>
    </source>
</reference>
<organism evidence="1 2">
    <name type="scientific">Serendipita vermifera MAFF 305830</name>
    <dbReference type="NCBI Taxonomy" id="933852"/>
    <lineage>
        <taxon>Eukaryota</taxon>
        <taxon>Fungi</taxon>
        <taxon>Dikarya</taxon>
        <taxon>Basidiomycota</taxon>
        <taxon>Agaricomycotina</taxon>
        <taxon>Agaricomycetes</taxon>
        <taxon>Sebacinales</taxon>
        <taxon>Serendipitaceae</taxon>
        <taxon>Serendipita</taxon>
    </lineage>
</organism>
<reference evidence="1 2" key="1">
    <citation type="submission" date="2014-04" db="EMBL/GenBank/DDBJ databases">
        <authorList>
            <consortium name="DOE Joint Genome Institute"/>
            <person name="Kuo A."/>
            <person name="Zuccaro A."/>
            <person name="Kohler A."/>
            <person name="Nagy L.G."/>
            <person name="Floudas D."/>
            <person name="Copeland A."/>
            <person name="Barry K.W."/>
            <person name="Cichocki N."/>
            <person name="Veneault-Fourrey C."/>
            <person name="LaButti K."/>
            <person name="Lindquist E.A."/>
            <person name="Lipzen A."/>
            <person name="Lundell T."/>
            <person name="Morin E."/>
            <person name="Murat C."/>
            <person name="Sun H."/>
            <person name="Tunlid A."/>
            <person name="Henrissat B."/>
            <person name="Grigoriev I.V."/>
            <person name="Hibbett D.S."/>
            <person name="Martin F."/>
            <person name="Nordberg H.P."/>
            <person name="Cantor M.N."/>
            <person name="Hua S.X."/>
        </authorList>
    </citation>
    <scope>NUCLEOTIDE SEQUENCE [LARGE SCALE GENOMIC DNA]</scope>
    <source>
        <strain evidence="1 2">MAFF 305830</strain>
    </source>
</reference>
<dbReference type="HOGENOM" id="CLU_2741624_0_0_1"/>
<sequence>MSVPTISSNKNTKDLKSWGHFIAKTISRVVNLDDTLMQCYQEEAAKDLYMPHETKIMNEIFPLFKCYHPPF</sequence>
<evidence type="ECO:0000313" key="2">
    <source>
        <dbReference type="Proteomes" id="UP000054097"/>
    </source>
</evidence>
<name>A0A0C3AAH3_SERVB</name>